<gene>
    <name evidence="2" type="ORF">G4Y79_08235</name>
</gene>
<keyword evidence="3" id="KW-1185">Reference proteome</keyword>
<sequence>MTQIAAAQSHHIEITPAEWRLSNDTNLLASASSAGLYYTTNFASTRRLPKEGELGREAFMQIVAGWQQRDECWHLGLIVIPALAEKRGSRWCELAAWPDPEQDIYIDMVREAGRGLSSILGLPFHVIPPKEPEPLPVPPLPDLPISSGYWTLETVKVGTNAIKGTPVNAGQLALVRSSKWAQQKVMRALWYTFWLIVYVILSVATLLSDIALPNAGTLLPSPEMLPYLGLATAGLLGVMVLWNLIQAWTAVKVIVIDPEAQSMSAYMGKTPRWHKKVPDIQSVYVSEQVKKRSNDPLVEHGELNLHLGSGDFHFVLEQGAPESNEDAPTSENKPRRDEDTIMPLSREAIHTHLQAMALHIAEALRVPCWYDMRVK</sequence>
<dbReference type="EMBL" id="CP062983">
    <property type="protein sequence ID" value="QPC84349.1"/>
    <property type="molecule type" value="Genomic_DNA"/>
</dbReference>
<keyword evidence="1" id="KW-0472">Membrane</keyword>
<keyword evidence="1" id="KW-1133">Transmembrane helix</keyword>
<feature type="transmembrane region" description="Helical" evidence="1">
    <location>
        <begin position="188"/>
        <end position="212"/>
    </location>
</feature>
<accession>A0A7S8ECJ0</accession>
<evidence type="ECO:0000313" key="3">
    <source>
        <dbReference type="Proteomes" id="UP000594468"/>
    </source>
</evidence>
<evidence type="ECO:0000256" key="1">
    <source>
        <dbReference type="SAM" id="Phobius"/>
    </source>
</evidence>
<organism evidence="2 3">
    <name type="scientific">Phototrophicus methaneseepsis</name>
    <dbReference type="NCBI Taxonomy" id="2710758"/>
    <lineage>
        <taxon>Bacteria</taxon>
        <taxon>Bacillati</taxon>
        <taxon>Chloroflexota</taxon>
        <taxon>Candidatus Thermofontia</taxon>
        <taxon>Phototrophicales</taxon>
        <taxon>Phototrophicaceae</taxon>
        <taxon>Phototrophicus</taxon>
    </lineage>
</organism>
<keyword evidence="1" id="KW-0812">Transmembrane</keyword>
<proteinExistence type="predicted"/>
<reference evidence="2 3" key="1">
    <citation type="submission" date="2020-02" db="EMBL/GenBank/DDBJ databases">
        <authorList>
            <person name="Zheng R.K."/>
            <person name="Sun C.M."/>
        </authorList>
    </citation>
    <scope>NUCLEOTIDE SEQUENCE [LARGE SCALE GENOMIC DNA]</scope>
    <source>
        <strain evidence="3">rifampicinis</strain>
    </source>
</reference>
<dbReference type="KEGG" id="pmet:G4Y79_08235"/>
<evidence type="ECO:0000313" key="2">
    <source>
        <dbReference type="EMBL" id="QPC84349.1"/>
    </source>
</evidence>
<feature type="transmembrane region" description="Helical" evidence="1">
    <location>
        <begin position="224"/>
        <end position="245"/>
    </location>
</feature>
<name>A0A7S8ECJ0_9CHLR</name>
<dbReference type="AlphaFoldDB" id="A0A7S8ECJ0"/>
<dbReference type="RefSeq" id="WP_195172412.1">
    <property type="nucleotide sequence ID" value="NZ_CP062983.1"/>
</dbReference>
<protein>
    <submittedName>
        <fullName evidence="2">Uncharacterized protein</fullName>
    </submittedName>
</protein>
<dbReference type="Proteomes" id="UP000594468">
    <property type="component" value="Chromosome"/>
</dbReference>